<dbReference type="EMBL" id="JMKJ01000537">
    <property type="protein sequence ID" value="KGG50744.1"/>
    <property type="molecule type" value="Genomic_DNA"/>
</dbReference>
<keyword evidence="2" id="KW-1185">Reference proteome</keyword>
<gene>
    <name evidence="1" type="ORF">DI09_588p10</name>
</gene>
<dbReference type="Gene3D" id="6.10.280.140">
    <property type="match status" value="1"/>
</dbReference>
<evidence type="ECO:0000313" key="1">
    <source>
        <dbReference type="EMBL" id="KGG50744.1"/>
    </source>
</evidence>
<feature type="non-terminal residue" evidence="1">
    <location>
        <position position="138"/>
    </location>
</feature>
<accession>A0A098VPK0</accession>
<dbReference type="GeneID" id="25260370"/>
<feature type="non-terminal residue" evidence="1">
    <location>
        <position position="1"/>
    </location>
</feature>
<dbReference type="VEuPathDB" id="MicrosporidiaDB:DI09_588p10"/>
<dbReference type="AlphaFoldDB" id="A0A098VPK0"/>
<sequence length="138" mass="16487">KYFCPFLANKDLLFKMVLNGSLHPRLYAFIIDRGNESNNRNCKTNQKLIYNIYLDTYIQNQYKTNINEEETDKNRAKIFLNSKKLDLYSQNEDYKAYYSNIKSAELELLNNNPKKATEIYHSVFKKYKEPFLRDVFVA</sequence>
<organism evidence="1 2">
    <name type="scientific">Mitosporidium daphniae</name>
    <dbReference type="NCBI Taxonomy" id="1485682"/>
    <lineage>
        <taxon>Eukaryota</taxon>
        <taxon>Fungi</taxon>
        <taxon>Fungi incertae sedis</taxon>
        <taxon>Microsporidia</taxon>
        <taxon>Mitosporidium</taxon>
    </lineage>
</organism>
<evidence type="ECO:0000313" key="2">
    <source>
        <dbReference type="Proteomes" id="UP000029725"/>
    </source>
</evidence>
<dbReference type="HOGENOM" id="CLU_1870023_0_0_1"/>
<proteinExistence type="predicted"/>
<name>A0A098VPK0_9MICR</name>
<reference evidence="1 2" key="1">
    <citation type="submission" date="2014-04" db="EMBL/GenBank/DDBJ databases">
        <title>A new species of microsporidia sheds light on the evolution of extreme parasitism.</title>
        <authorList>
            <person name="Haag K.L."/>
            <person name="James T.Y."/>
            <person name="Larsson R."/>
            <person name="Schaer T.M."/>
            <person name="Refardt D."/>
            <person name="Pombert J.-F."/>
            <person name="Ebert D."/>
        </authorList>
    </citation>
    <scope>NUCLEOTIDE SEQUENCE [LARGE SCALE GENOMIC DNA]</scope>
    <source>
        <strain evidence="1 2">UGP3</strain>
        <tissue evidence="1">Spores</tissue>
    </source>
</reference>
<dbReference type="RefSeq" id="XP_013237180.1">
    <property type="nucleotide sequence ID" value="XM_013381726.1"/>
</dbReference>
<dbReference type="Proteomes" id="UP000029725">
    <property type="component" value="Unassembled WGS sequence"/>
</dbReference>
<comment type="caution">
    <text evidence="1">The sequence shown here is derived from an EMBL/GenBank/DDBJ whole genome shotgun (WGS) entry which is preliminary data.</text>
</comment>
<protein>
    <submittedName>
        <fullName evidence="1">Uncharacterized protein</fullName>
    </submittedName>
</protein>